<dbReference type="PROSITE" id="PS50928">
    <property type="entry name" value="ABC_TM1"/>
    <property type="match status" value="1"/>
</dbReference>
<evidence type="ECO:0000256" key="5">
    <source>
        <dbReference type="ARBA" id="ARBA00022989"/>
    </source>
</evidence>
<keyword evidence="6 7" id="KW-0472">Membrane</keyword>
<evidence type="ECO:0000256" key="1">
    <source>
        <dbReference type="ARBA" id="ARBA00004651"/>
    </source>
</evidence>
<dbReference type="STRING" id="64702.SAMN05443377_11034"/>
<keyword evidence="10" id="KW-1185">Reference proteome</keyword>
<dbReference type="Gene3D" id="1.10.3720.10">
    <property type="entry name" value="MetI-like"/>
    <property type="match status" value="1"/>
</dbReference>
<comment type="subcellular location">
    <subcellularLocation>
        <location evidence="1 7">Cell membrane</location>
        <topology evidence="1 7">Multi-pass membrane protein</topology>
    </subcellularLocation>
</comment>
<dbReference type="PANTHER" id="PTHR30450">
    <property type="entry name" value="ABC TRANSPORTER PERMEASE"/>
    <property type="match status" value="1"/>
</dbReference>
<dbReference type="SUPFAM" id="SSF161098">
    <property type="entry name" value="MetI-like"/>
    <property type="match status" value="1"/>
</dbReference>
<dbReference type="PANTHER" id="PTHR30450:SF14">
    <property type="entry name" value="TRANSPORTER, PERMEASE PROTEIN, PUTATIVE-RELATED"/>
    <property type="match status" value="1"/>
</dbReference>
<gene>
    <name evidence="9" type="ORF">SAMN05443377_11034</name>
</gene>
<comment type="similarity">
    <text evidence="7">Belongs to the binding-protein-dependent transport system permease family.</text>
</comment>
<dbReference type="Pfam" id="PF00528">
    <property type="entry name" value="BPD_transp_1"/>
    <property type="match status" value="1"/>
</dbReference>
<keyword evidence="3" id="KW-1003">Cell membrane</keyword>
<dbReference type="AlphaFoldDB" id="A0A1H9RYH3"/>
<keyword evidence="5 7" id="KW-1133">Transmembrane helix</keyword>
<accession>A0A1H9RYH3</accession>
<feature type="domain" description="ABC transmembrane type-1" evidence="8">
    <location>
        <begin position="15"/>
        <end position="208"/>
    </location>
</feature>
<sequence>MSDWDSIKSVYFQSILETLFMVVTTLIVGGLAGLLLGLGLYSTRAGGLLANKWVHTVLNVIVNIIRPIPFIIFVTAIGPLTLRVMGTTIGTSAATFALCVAATFGISRIVEQNLVTVDPGVVEAARAMGAGPWRVLFTVVIPEALGPLILGYTFIFVSVVDMTAVAGAVAGGGLGQFAISYGYQRFNWSVTALAVVTIIVLVQLAQFTGNTLARKALRR</sequence>
<evidence type="ECO:0000313" key="10">
    <source>
        <dbReference type="Proteomes" id="UP000198815"/>
    </source>
</evidence>
<feature type="transmembrane region" description="Helical" evidence="7">
    <location>
        <begin position="135"/>
        <end position="157"/>
    </location>
</feature>
<dbReference type="InterPro" id="IPR051322">
    <property type="entry name" value="AA_ABC_Transporter_Permease"/>
</dbReference>
<protein>
    <submittedName>
        <fullName evidence="9">D-methionine transport system permease protein</fullName>
    </submittedName>
</protein>
<evidence type="ECO:0000256" key="7">
    <source>
        <dbReference type="RuleBase" id="RU363032"/>
    </source>
</evidence>
<dbReference type="EMBL" id="FOGZ01000010">
    <property type="protein sequence ID" value="SER77714.1"/>
    <property type="molecule type" value="Genomic_DNA"/>
</dbReference>
<dbReference type="CDD" id="cd06261">
    <property type="entry name" value="TM_PBP2"/>
    <property type="match status" value="1"/>
</dbReference>
<dbReference type="GO" id="GO:0005886">
    <property type="term" value="C:plasma membrane"/>
    <property type="evidence" value="ECO:0007669"/>
    <property type="project" value="UniProtKB-SubCell"/>
</dbReference>
<feature type="transmembrane region" description="Helical" evidence="7">
    <location>
        <begin position="163"/>
        <end position="183"/>
    </location>
</feature>
<evidence type="ECO:0000259" key="8">
    <source>
        <dbReference type="PROSITE" id="PS50928"/>
    </source>
</evidence>
<feature type="transmembrane region" description="Helical" evidence="7">
    <location>
        <begin position="20"/>
        <end position="41"/>
    </location>
</feature>
<dbReference type="InterPro" id="IPR035906">
    <property type="entry name" value="MetI-like_sf"/>
</dbReference>
<dbReference type="GO" id="GO:0048473">
    <property type="term" value="P:D-methionine transmembrane transport"/>
    <property type="evidence" value="ECO:0007669"/>
    <property type="project" value="TreeGrafter"/>
</dbReference>
<keyword evidence="2 7" id="KW-0813">Transport</keyword>
<keyword evidence="4 7" id="KW-0812">Transmembrane</keyword>
<dbReference type="RefSeq" id="WP_091969099.1">
    <property type="nucleotide sequence ID" value="NZ_FOGZ01000010.1"/>
</dbReference>
<evidence type="ECO:0000256" key="6">
    <source>
        <dbReference type="ARBA" id="ARBA00023136"/>
    </source>
</evidence>
<feature type="transmembrane region" description="Helical" evidence="7">
    <location>
        <begin position="190"/>
        <end position="209"/>
    </location>
</feature>
<name>A0A1H9RYH3_9ACTN</name>
<evidence type="ECO:0000256" key="2">
    <source>
        <dbReference type="ARBA" id="ARBA00022448"/>
    </source>
</evidence>
<dbReference type="Proteomes" id="UP000198815">
    <property type="component" value="Unassembled WGS sequence"/>
</dbReference>
<dbReference type="OrthoDB" id="9793490at2"/>
<reference evidence="10" key="1">
    <citation type="submission" date="2016-10" db="EMBL/GenBank/DDBJ databases">
        <authorList>
            <person name="Varghese N."/>
            <person name="Submissions S."/>
        </authorList>
    </citation>
    <scope>NUCLEOTIDE SEQUENCE [LARGE SCALE GENOMIC DNA]</scope>
    <source>
        <strain evidence="10">DSM 16859</strain>
    </source>
</reference>
<dbReference type="InterPro" id="IPR000515">
    <property type="entry name" value="MetI-like"/>
</dbReference>
<feature type="transmembrane region" description="Helical" evidence="7">
    <location>
        <begin position="53"/>
        <end position="78"/>
    </location>
</feature>
<evidence type="ECO:0000313" key="9">
    <source>
        <dbReference type="EMBL" id="SER77714.1"/>
    </source>
</evidence>
<organism evidence="9 10">
    <name type="scientific">Propionibacterium cyclohexanicum</name>
    <dbReference type="NCBI Taxonomy" id="64702"/>
    <lineage>
        <taxon>Bacteria</taxon>
        <taxon>Bacillati</taxon>
        <taxon>Actinomycetota</taxon>
        <taxon>Actinomycetes</taxon>
        <taxon>Propionibacteriales</taxon>
        <taxon>Propionibacteriaceae</taxon>
        <taxon>Propionibacterium</taxon>
    </lineage>
</organism>
<evidence type="ECO:0000256" key="3">
    <source>
        <dbReference type="ARBA" id="ARBA00022475"/>
    </source>
</evidence>
<proteinExistence type="inferred from homology"/>
<evidence type="ECO:0000256" key="4">
    <source>
        <dbReference type="ARBA" id="ARBA00022692"/>
    </source>
</evidence>
<feature type="transmembrane region" description="Helical" evidence="7">
    <location>
        <begin position="84"/>
        <end position="106"/>
    </location>
</feature>